<feature type="region of interest" description="Disordered" evidence="4">
    <location>
        <begin position="185"/>
        <end position="229"/>
    </location>
</feature>
<evidence type="ECO:0000256" key="3">
    <source>
        <dbReference type="PROSITE-ProRule" id="PRU00023"/>
    </source>
</evidence>
<dbReference type="PROSITE" id="PS50088">
    <property type="entry name" value="ANK_REPEAT"/>
    <property type="match status" value="3"/>
</dbReference>
<evidence type="ECO:0000313" key="5">
    <source>
        <dbReference type="EMBL" id="KAK2076170.1"/>
    </source>
</evidence>
<feature type="repeat" description="ANK" evidence="3">
    <location>
        <begin position="159"/>
        <end position="191"/>
    </location>
</feature>
<dbReference type="PANTHER" id="PTHR24174:SF1">
    <property type="entry name" value="IP14385P"/>
    <property type="match status" value="1"/>
</dbReference>
<accession>A0AAD9MJ87</accession>
<evidence type="ECO:0000256" key="1">
    <source>
        <dbReference type="ARBA" id="ARBA00022737"/>
    </source>
</evidence>
<protein>
    <submittedName>
        <fullName evidence="5">Uncharacterized protein</fullName>
    </submittedName>
</protein>
<dbReference type="InterPro" id="IPR002110">
    <property type="entry name" value="Ankyrin_rpt"/>
</dbReference>
<feature type="repeat" description="ANK" evidence="3">
    <location>
        <begin position="92"/>
        <end position="124"/>
    </location>
</feature>
<dbReference type="AlphaFoldDB" id="A0AAD9MJ87"/>
<dbReference type="SMART" id="SM00248">
    <property type="entry name" value="ANK"/>
    <property type="match status" value="3"/>
</dbReference>
<dbReference type="Pfam" id="PF12796">
    <property type="entry name" value="Ank_2"/>
    <property type="match status" value="1"/>
</dbReference>
<evidence type="ECO:0000313" key="6">
    <source>
        <dbReference type="Proteomes" id="UP001255856"/>
    </source>
</evidence>
<feature type="repeat" description="ANK" evidence="3">
    <location>
        <begin position="125"/>
        <end position="147"/>
    </location>
</feature>
<sequence>MGRPLPVGVNSPTCRAQDSSSDEHEHSEDDWQVYSGSESGDEDLMEEEEAISPDWELKQQLIGAAADGEESILRLLLEEESVSNVLNDANREGDTALHVASLYGHASCVELLLRAGANPAVRDPDGSTALHDAAAGGYVEVVRLLLEADPRLALAIDDDGDTPLHNAARGGHAVCAELLLDAGADPTVPNNEQRTPQQLAEPGSSCFEALTRPEVQPPSSDEATPAQEA</sequence>
<proteinExistence type="predicted"/>
<dbReference type="PROSITE" id="PS50297">
    <property type="entry name" value="ANK_REP_REGION"/>
    <property type="match status" value="3"/>
</dbReference>
<dbReference type="PANTHER" id="PTHR24174">
    <property type="entry name" value="ANKYRIN REPEAT AND STERILE ALPHA MOTIF DOMAIN-CONTAINING PROTEIN 1"/>
    <property type="match status" value="1"/>
</dbReference>
<dbReference type="PRINTS" id="PR01415">
    <property type="entry name" value="ANKYRIN"/>
</dbReference>
<organism evidence="5 6">
    <name type="scientific">Prototheca wickerhamii</name>
    <dbReference type="NCBI Taxonomy" id="3111"/>
    <lineage>
        <taxon>Eukaryota</taxon>
        <taxon>Viridiplantae</taxon>
        <taxon>Chlorophyta</taxon>
        <taxon>core chlorophytes</taxon>
        <taxon>Trebouxiophyceae</taxon>
        <taxon>Chlorellales</taxon>
        <taxon>Chlorellaceae</taxon>
        <taxon>Prototheca</taxon>
    </lineage>
</organism>
<dbReference type="Gene3D" id="1.25.40.20">
    <property type="entry name" value="Ankyrin repeat-containing domain"/>
    <property type="match status" value="2"/>
</dbReference>
<dbReference type="GO" id="GO:0005829">
    <property type="term" value="C:cytosol"/>
    <property type="evidence" value="ECO:0007669"/>
    <property type="project" value="TreeGrafter"/>
</dbReference>
<keyword evidence="1" id="KW-0677">Repeat</keyword>
<feature type="compositionally biased region" description="Polar residues" evidence="4">
    <location>
        <begin position="188"/>
        <end position="198"/>
    </location>
</feature>
<keyword evidence="6" id="KW-1185">Reference proteome</keyword>
<gene>
    <name evidence="5" type="ORF">QBZ16_001102</name>
</gene>
<keyword evidence="2 3" id="KW-0040">ANK repeat</keyword>
<reference evidence="5" key="1">
    <citation type="submission" date="2021-01" db="EMBL/GenBank/DDBJ databases">
        <authorList>
            <person name="Eckstrom K.M.E."/>
        </authorList>
    </citation>
    <scope>NUCLEOTIDE SEQUENCE</scope>
    <source>
        <strain evidence="5">UVCC 0001</strain>
    </source>
</reference>
<comment type="caution">
    <text evidence="5">The sequence shown here is derived from an EMBL/GenBank/DDBJ whole genome shotgun (WGS) entry which is preliminary data.</text>
</comment>
<evidence type="ECO:0000256" key="2">
    <source>
        <dbReference type="ARBA" id="ARBA00023043"/>
    </source>
</evidence>
<feature type="region of interest" description="Disordered" evidence="4">
    <location>
        <begin position="1"/>
        <end position="50"/>
    </location>
</feature>
<dbReference type="EMBL" id="JASFZW010000011">
    <property type="protein sequence ID" value="KAK2076170.1"/>
    <property type="molecule type" value="Genomic_DNA"/>
</dbReference>
<dbReference type="Pfam" id="PF00023">
    <property type="entry name" value="Ank"/>
    <property type="match status" value="1"/>
</dbReference>
<dbReference type="SUPFAM" id="SSF48403">
    <property type="entry name" value="Ankyrin repeat"/>
    <property type="match status" value="1"/>
</dbReference>
<feature type="compositionally biased region" description="Acidic residues" evidence="4">
    <location>
        <begin position="39"/>
        <end position="50"/>
    </location>
</feature>
<dbReference type="Proteomes" id="UP001255856">
    <property type="component" value="Unassembled WGS sequence"/>
</dbReference>
<name>A0AAD9MJ87_PROWI</name>
<dbReference type="InterPro" id="IPR036770">
    <property type="entry name" value="Ankyrin_rpt-contain_sf"/>
</dbReference>
<evidence type="ECO:0000256" key="4">
    <source>
        <dbReference type="SAM" id="MobiDB-lite"/>
    </source>
</evidence>
<dbReference type="InterPro" id="IPR033635">
    <property type="entry name" value="ANKS1/Caskin"/>
</dbReference>